<dbReference type="OrthoDB" id="3182339at2759"/>
<accession>A0A7R7XNU2</accession>
<keyword evidence="4" id="KW-0833">Ubl conjugation pathway</keyword>
<name>A0A7R7XNU2_9EURO</name>
<keyword evidence="6" id="KW-0788">Thiol protease</keyword>
<dbReference type="GO" id="GO:0004843">
    <property type="term" value="F:cysteine-type deubiquitinase activity"/>
    <property type="evidence" value="ECO:0007669"/>
    <property type="project" value="UniProtKB-EC"/>
</dbReference>
<evidence type="ECO:0000256" key="6">
    <source>
        <dbReference type="ARBA" id="ARBA00022807"/>
    </source>
</evidence>
<evidence type="ECO:0000256" key="2">
    <source>
        <dbReference type="ARBA" id="ARBA00012759"/>
    </source>
</evidence>
<dbReference type="Proteomes" id="UP000654913">
    <property type="component" value="Chromosome 4"/>
</dbReference>
<evidence type="ECO:0000313" key="8">
    <source>
        <dbReference type="EMBL" id="BCS24967.1"/>
    </source>
</evidence>
<dbReference type="InterPro" id="IPR051346">
    <property type="entry name" value="OTU_Deubiquitinase"/>
</dbReference>
<feature type="region of interest" description="Disordered" evidence="7">
    <location>
        <begin position="351"/>
        <end position="381"/>
    </location>
</feature>
<evidence type="ECO:0000256" key="5">
    <source>
        <dbReference type="ARBA" id="ARBA00022801"/>
    </source>
</evidence>
<dbReference type="EMBL" id="AP024446">
    <property type="protein sequence ID" value="BCS24967.1"/>
    <property type="molecule type" value="Genomic_DNA"/>
</dbReference>
<dbReference type="AlphaFoldDB" id="A0A7R7XNU2"/>
<protein>
    <recommendedName>
        <fullName evidence="2">ubiquitinyl hydrolase 1</fullName>
        <ecNumber evidence="2">3.4.19.12</ecNumber>
    </recommendedName>
</protein>
<evidence type="ECO:0000313" key="9">
    <source>
        <dbReference type="Proteomes" id="UP000654913"/>
    </source>
</evidence>
<keyword evidence="3" id="KW-0645">Protease</keyword>
<dbReference type="PANTHER" id="PTHR13367:SF34">
    <property type="match status" value="1"/>
</dbReference>
<proteinExistence type="predicted"/>
<dbReference type="GeneID" id="64974972"/>
<reference evidence="8" key="2">
    <citation type="submission" date="2021-02" db="EMBL/GenBank/DDBJ databases">
        <title>Aspergillus puulaauensis MK2 genome sequence.</title>
        <authorList>
            <person name="Futagami T."/>
            <person name="Mori K."/>
            <person name="Kadooka C."/>
            <person name="Tanaka T."/>
        </authorList>
    </citation>
    <scope>NUCLEOTIDE SEQUENCE</scope>
    <source>
        <strain evidence="8">MK2</strain>
    </source>
</reference>
<comment type="catalytic activity">
    <reaction evidence="1">
        <text>Thiol-dependent hydrolysis of ester, thioester, amide, peptide and isopeptide bonds formed by the C-terminal Gly of ubiquitin (a 76-residue protein attached to proteins as an intracellular targeting signal).</text>
        <dbReference type="EC" id="3.4.19.12"/>
    </reaction>
</comment>
<organism evidence="8 9">
    <name type="scientific">Aspergillus puulaauensis</name>
    <dbReference type="NCBI Taxonomy" id="1220207"/>
    <lineage>
        <taxon>Eukaryota</taxon>
        <taxon>Fungi</taxon>
        <taxon>Dikarya</taxon>
        <taxon>Ascomycota</taxon>
        <taxon>Pezizomycotina</taxon>
        <taxon>Eurotiomycetes</taxon>
        <taxon>Eurotiomycetidae</taxon>
        <taxon>Eurotiales</taxon>
        <taxon>Aspergillaceae</taxon>
        <taxon>Aspergillus</taxon>
    </lineage>
</organism>
<dbReference type="RefSeq" id="XP_041557161.1">
    <property type="nucleotide sequence ID" value="XM_041704590.1"/>
</dbReference>
<sequence length="636" mass="70790">MKEFPSKLSASGWDIGEIKACPTVGFSGTNDSRVILPLSVEQLDLKDQTHTNALVLEYVLQAENSVAFVPVRSSQHSGSDAQVLLSMVVQSDRSTRVILDVGAQILELTNHEVAQSWLNMIPEDKQMQAVVFVNDGDEICVVDRTGLVEPLQTSPFASQSEVCLVFLDEAHTRGIDLRLPDNYRAAVTLGAGITKDKLVQACMRMRKLGKGHSVVFCVPGEIQIKILSLVGKPSGYSIGVSDVLRWAISETWIEMQRSIPLWAVQGQRFERQSDIWRKARHDGEIEMSKAQAAEFLEPESQTLEERYRPRKDNATPPIIAPAADHNNENIRLILERCRQFADVNFSSTQLQEEQERQLAPEIEQERQVQRPPSAKPGRHSIHPDVRAFICTGTLIRSSQAFIPAFQVLKDTSASKYLSVTQFPADLLVTRDFARTVQISGGLSSVLDDYQRPVQWVLTGSATGSGNKRVVKHMVIISPYEANKLMSDILRSNAVAMHLYAPRQNRSYSPLDSLDLYTCHPGALLMNDIPTTLRIQLNLFAGQLYISSFDEYRQICKFLGLASTATAEGVTVAADGFIESAANGPEMPSTFRSSPLKFLMVLMSQIRRDGQEIDKTHVGQVLDGKLLRFDDFQDSDD</sequence>
<gene>
    <name evidence="8" type="ORF">APUU_41411A</name>
</gene>
<reference evidence="8" key="1">
    <citation type="submission" date="2021-01" db="EMBL/GenBank/DDBJ databases">
        <authorList>
            <consortium name="Aspergillus puulaauensis MK2 genome sequencing consortium"/>
            <person name="Kazuki M."/>
            <person name="Futagami T."/>
        </authorList>
    </citation>
    <scope>NUCLEOTIDE SEQUENCE</scope>
    <source>
        <strain evidence="8">MK2</strain>
    </source>
</reference>
<dbReference type="KEGG" id="apuu:APUU_41411A"/>
<dbReference type="EC" id="3.4.19.12" evidence="2"/>
<evidence type="ECO:0000256" key="4">
    <source>
        <dbReference type="ARBA" id="ARBA00022786"/>
    </source>
</evidence>
<dbReference type="GO" id="GO:0006508">
    <property type="term" value="P:proteolysis"/>
    <property type="evidence" value="ECO:0007669"/>
    <property type="project" value="UniProtKB-KW"/>
</dbReference>
<dbReference type="PANTHER" id="PTHR13367">
    <property type="entry name" value="UBIQUITIN THIOESTERASE"/>
    <property type="match status" value="1"/>
</dbReference>
<evidence type="ECO:0000256" key="1">
    <source>
        <dbReference type="ARBA" id="ARBA00000707"/>
    </source>
</evidence>
<evidence type="ECO:0000256" key="3">
    <source>
        <dbReference type="ARBA" id="ARBA00022670"/>
    </source>
</evidence>
<feature type="compositionally biased region" description="Basic and acidic residues" evidence="7">
    <location>
        <begin position="353"/>
        <end position="368"/>
    </location>
</feature>
<keyword evidence="5" id="KW-0378">Hydrolase</keyword>
<evidence type="ECO:0000256" key="7">
    <source>
        <dbReference type="SAM" id="MobiDB-lite"/>
    </source>
</evidence>
<keyword evidence="9" id="KW-1185">Reference proteome</keyword>